<keyword evidence="1" id="KW-0175">Coiled coil</keyword>
<organism evidence="3">
    <name type="scientific">Botrytis cinerea negative-stranded RNA virus 7</name>
    <dbReference type="NCBI Taxonomy" id="2731253"/>
    <lineage>
        <taxon>Viruses</taxon>
        <taxon>Riboviria</taxon>
        <taxon>Orthornavirae</taxon>
        <taxon>Negarnaviricota</taxon>
        <taxon>Haploviricotina</taxon>
        <taxon>Monjiviricetes</taxon>
        <taxon>Mononegavirales</taxon>
        <taxon>Mymonaviridae</taxon>
        <taxon>Botrytimonavirus</taxon>
        <taxon>Botrytimonavirus botrytidis</taxon>
    </lineage>
</organism>
<feature type="compositionally biased region" description="Basic and acidic residues" evidence="2">
    <location>
        <begin position="274"/>
        <end position="286"/>
    </location>
</feature>
<feature type="compositionally biased region" description="Basic residues" evidence="2">
    <location>
        <begin position="307"/>
        <end position="321"/>
    </location>
</feature>
<evidence type="ECO:0000313" key="3">
    <source>
        <dbReference type="EMBL" id="QKW91269.1"/>
    </source>
</evidence>
<feature type="compositionally biased region" description="Low complexity" evidence="2">
    <location>
        <begin position="288"/>
        <end position="301"/>
    </location>
</feature>
<proteinExistence type="predicted"/>
<protein>
    <submittedName>
        <fullName evidence="3">Uncharacterized protein</fullName>
    </submittedName>
</protein>
<feature type="compositionally biased region" description="Polar residues" evidence="2">
    <location>
        <begin position="148"/>
        <end position="158"/>
    </location>
</feature>
<evidence type="ECO:0000256" key="2">
    <source>
        <dbReference type="SAM" id="MobiDB-lite"/>
    </source>
</evidence>
<accession>A0A7D4XDZ2</accession>
<feature type="region of interest" description="Disordered" evidence="2">
    <location>
        <begin position="148"/>
        <end position="189"/>
    </location>
</feature>
<name>A0A7D4XDZ2_9MONO</name>
<reference evidence="3" key="2">
    <citation type="submission" date="2020-03" db="EMBL/GenBank/DDBJ databases">
        <title>Novel mycoviruses discovered in the mycovirome of a necrotrophic fungus.</title>
        <authorList>
            <person name="Ruiz-Padilla A."/>
            <person name="Rodriguez-Romero J."/>
            <person name="Gomez-Cid I."/>
            <person name="Pacifico D."/>
            <person name="Ayllon M.A."/>
        </authorList>
    </citation>
    <scope>NUCLEOTIDE SEQUENCE</scope>
    <source>
        <strain evidence="3">BCI7_Contig4</strain>
    </source>
</reference>
<evidence type="ECO:0000256" key="1">
    <source>
        <dbReference type="SAM" id="Coils"/>
    </source>
</evidence>
<reference evidence="3" key="1">
    <citation type="submission" date="2020-03" db="EMBL/GenBank/DDBJ databases">
        <title>Mycovirome of Botrytis cinerea isolates from grapevine.</title>
        <authorList>
            <person name="Ruiz-Padilla A."/>
            <person name="Chiapello M."/>
            <person name="Rodriguez-Romero J."/>
            <person name="Turina M."/>
            <person name="Ayllon M.A."/>
        </authorList>
    </citation>
    <scope>NUCLEOTIDE SEQUENCE</scope>
    <source>
        <strain evidence="3">BCI7_Contig4</strain>
    </source>
</reference>
<dbReference type="EMBL" id="MT157412">
    <property type="protein sequence ID" value="QKW91269.1"/>
    <property type="molecule type" value="Genomic_RNA"/>
</dbReference>
<feature type="compositionally biased region" description="Basic and acidic residues" evidence="2">
    <location>
        <begin position="247"/>
        <end position="259"/>
    </location>
</feature>
<feature type="region of interest" description="Disordered" evidence="2">
    <location>
        <begin position="226"/>
        <end position="321"/>
    </location>
</feature>
<feature type="coiled-coil region" evidence="1">
    <location>
        <begin position="9"/>
        <end position="43"/>
    </location>
</feature>
<sequence length="321" mass="36652">MGISVLTKLMMMEKQVRALQQERDRLAIELMDARLEVIDLEERLVDLSYLAADFNKIAMNIEMQTTEREQLSVIKFSMDKMSTENELLIKENKELRNDMTYINQRLDYNVKQLSSGEHIVPQSDDDLNFYGYDATKLANDESATTLSINPDTVPSSKAVSAATHHFKKKSNKYSDPLGHRSKASESWIVPASKHEPTVHEAHYMAKKRYPDCPSALKKPYDMSSKYRKYNEKHSNSRPSSRSQSIVDDNKTRVSTLDKARHSKGRIPVKPSIDLSKDPFSRDEKARKQSTVSQVSSASSTTLGRVSPRSKPRSFSHHRQNQ</sequence>